<sequence length="196" mass="21036">MKQYCIGFISASCLTASVFLLMGAKKKTTFDNLIVKKITVVDEKGNKVGEIGNKNNRVFFWLSPSKYKGRMISLTSQKGGGSLKIANRDGKEVVNLGMAKNNSGILNLSNANGVNTVKIGSNNAGNGRLVSYNHHGSETIYIGTNDVNGGHLKTFNTFGYETVFLGTGNNDAGFLTTRDGIGKKTAYLGKSPDVRN</sequence>
<protein>
    <submittedName>
        <fullName evidence="1">Uncharacterized protein</fullName>
    </submittedName>
</protein>
<dbReference type="EMBL" id="UINC01007737">
    <property type="protein sequence ID" value="SVA34851.1"/>
    <property type="molecule type" value="Genomic_DNA"/>
</dbReference>
<evidence type="ECO:0000313" key="1">
    <source>
        <dbReference type="EMBL" id="SVA34851.1"/>
    </source>
</evidence>
<dbReference type="AlphaFoldDB" id="A0A381V4D9"/>
<name>A0A381V4D9_9ZZZZ</name>
<proteinExistence type="predicted"/>
<gene>
    <name evidence="1" type="ORF">METZ01_LOCUS87705</name>
</gene>
<accession>A0A381V4D9</accession>
<organism evidence="1">
    <name type="scientific">marine metagenome</name>
    <dbReference type="NCBI Taxonomy" id="408172"/>
    <lineage>
        <taxon>unclassified sequences</taxon>
        <taxon>metagenomes</taxon>
        <taxon>ecological metagenomes</taxon>
    </lineage>
</organism>
<reference evidence="1" key="1">
    <citation type="submission" date="2018-05" db="EMBL/GenBank/DDBJ databases">
        <authorList>
            <person name="Lanie J.A."/>
            <person name="Ng W.-L."/>
            <person name="Kazmierczak K.M."/>
            <person name="Andrzejewski T.M."/>
            <person name="Davidsen T.M."/>
            <person name="Wayne K.J."/>
            <person name="Tettelin H."/>
            <person name="Glass J.I."/>
            <person name="Rusch D."/>
            <person name="Podicherti R."/>
            <person name="Tsui H.-C.T."/>
            <person name="Winkler M.E."/>
        </authorList>
    </citation>
    <scope>NUCLEOTIDE SEQUENCE</scope>
</reference>